<keyword evidence="1" id="KW-1133">Transmembrane helix</keyword>
<dbReference type="PANTHER" id="PTHR36178">
    <property type="entry name" value="SLR0625 PROTEIN"/>
    <property type="match status" value="1"/>
</dbReference>
<dbReference type="EMBL" id="SODO01000020">
    <property type="protein sequence ID" value="TDW54396.1"/>
    <property type="molecule type" value="Genomic_DNA"/>
</dbReference>
<dbReference type="EMBL" id="NQJF01000019">
    <property type="protein sequence ID" value="OYD21136.1"/>
    <property type="molecule type" value="Genomic_DNA"/>
</dbReference>
<sequence length="447" mass="47939">MNIWDFTIDFGIASGLILLCKLIRTNVVLVQKLFMPVALLAGLLGLALGPQGVDILPFSEAFGGYGGVLIAIIFAGVGLSTEFPAPSVLLSRSGKLWAFNQTATASQWLVGLVAGALIFTLFWPELSPAFGLIMPAGFMGGHGTAVAMGNSFAELGWEDATTLAMTSATVGVFAAVLMGLAIIRYGVRKGYISGLTPFEQMETHHRKGLINAPDRVAIGKETVSASSIDVLSMHIALVLLITVAAYYLGSYLSSFNDFISVPTFASAFLLGTLSRTLLKRFGLLKHFDIKIFTHIASTATDYLIVFGIASIKVMVLMAYAAPLVVLMLLGLLLCLVMVFYVAPRMLGDQWFEKGVFSWGWMTGTVAMGILLLRIADPDRKTTILDDYAIAYVPGAVFDIILISFMPGLIMQGFIFEAIAGLVAYLVVVGLISRTLTAKAGYKRVAQS</sequence>
<name>A0A235C9Q5_9GAMM</name>
<dbReference type="GO" id="GO:0015501">
    <property type="term" value="F:glutamate:sodium symporter activity"/>
    <property type="evidence" value="ECO:0007669"/>
    <property type="project" value="InterPro"/>
</dbReference>
<evidence type="ECO:0000313" key="5">
    <source>
        <dbReference type="Proteomes" id="UP000295058"/>
    </source>
</evidence>
<dbReference type="OrthoDB" id="9801557at2"/>
<evidence type="ECO:0000313" key="3">
    <source>
        <dbReference type="EMBL" id="TDW54396.1"/>
    </source>
</evidence>
<feature type="transmembrane region" description="Helical" evidence="1">
    <location>
        <begin position="130"/>
        <end position="148"/>
    </location>
</feature>
<feature type="transmembrane region" description="Helical" evidence="1">
    <location>
        <begin position="325"/>
        <end position="343"/>
    </location>
</feature>
<proteinExistence type="predicted"/>
<dbReference type="Proteomes" id="UP000295058">
    <property type="component" value="Unassembled WGS sequence"/>
</dbReference>
<feature type="transmembrane region" description="Helical" evidence="1">
    <location>
        <begin position="299"/>
        <end position="319"/>
    </location>
</feature>
<feature type="transmembrane region" description="Helical" evidence="1">
    <location>
        <begin position="160"/>
        <end position="183"/>
    </location>
</feature>
<evidence type="ECO:0000313" key="4">
    <source>
        <dbReference type="Proteomes" id="UP000243640"/>
    </source>
</evidence>
<accession>A0A235C9Q5</accession>
<feature type="transmembrane region" description="Helical" evidence="1">
    <location>
        <begin position="105"/>
        <end position="123"/>
    </location>
</feature>
<evidence type="ECO:0000256" key="1">
    <source>
        <dbReference type="SAM" id="Phobius"/>
    </source>
</evidence>
<dbReference type="AlphaFoldDB" id="A0A235C9Q5"/>
<feature type="transmembrane region" description="Helical" evidence="1">
    <location>
        <begin position="230"/>
        <end position="252"/>
    </location>
</feature>
<protein>
    <submittedName>
        <fullName evidence="3">ESS family glutamate:Na+ symporter</fullName>
    </submittedName>
    <submittedName>
        <fullName evidence="2">Sodium:glutamate symporter</fullName>
    </submittedName>
</protein>
<comment type="caution">
    <text evidence="2">The sequence shown here is derived from an EMBL/GenBank/DDBJ whole genome shotgun (WGS) entry which is preliminary data.</text>
</comment>
<feature type="transmembrane region" description="Helical" evidence="1">
    <location>
        <begin position="387"/>
        <end position="406"/>
    </location>
</feature>
<reference evidence="3 5" key="2">
    <citation type="submission" date="2019-03" db="EMBL/GenBank/DDBJ databases">
        <title>Genomic Encyclopedia of Archaeal and Bacterial Type Strains, Phase II (KMG-II): from individual species to whole genera.</title>
        <authorList>
            <person name="Goeker M."/>
        </authorList>
    </citation>
    <scope>NUCLEOTIDE SEQUENCE [LARGE SCALE GENOMIC DNA]</scope>
    <source>
        <strain evidence="3 5">DSM 15594</strain>
    </source>
</reference>
<feature type="transmembrane region" description="Helical" evidence="1">
    <location>
        <begin position="62"/>
        <end position="85"/>
    </location>
</feature>
<keyword evidence="1" id="KW-0812">Transmembrane</keyword>
<keyword evidence="1" id="KW-0472">Membrane</keyword>
<feature type="transmembrane region" description="Helical" evidence="1">
    <location>
        <begin position="413"/>
        <end position="432"/>
    </location>
</feature>
<dbReference type="Proteomes" id="UP000243640">
    <property type="component" value="Unassembled WGS sequence"/>
</dbReference>
<dbReference type="InterPro" id="IPR004445">
    <property type="entry name" value="GltS"/>
</dbReference>
<dbReference type="GO" id="GO:0016020">
    <property type="term" value="C:membrane"/>
    <property type="evidence" value="ECO:0007669"/>
    <property type="project" value="InterPro"/>
</dbReference>
<reference evidence="2 4" key="1">
    <citation type="submission" date="2017-08" db="EMBL/GenBank/DDBJ databases">
        <title>Draft Genome Sequence of the Marine Bacterium Oceanimonas baumannii ATCC 700832.</title>
        <authorList>
            <person name="Mcclelland W.D."/>
            <person name="Brennan M.A."/>
            <person name="Trachtenberg A.M."/>
            <person name="Maclea K.S."/>
        </authorList>
    </citation>
    <scope>NUCLEOTIDE SEQUENCE [LARGE SCALE GENOMIC DNA]</scope>
    <source>
        <strain evidence="2 4">ATCC 700832</strain>
    </source>
</reference>
<dbReference type="PANTHER" id="PTHR36178:SF1">
    <property type="entry name" value="SODIUM_GLUTAMATE SYMPORTER"/>
    <property type="match status" value="1"/>
</dbReference>
<dbReference type="RefSeq" id="WP_094279705.1">
    <property type="nucleotide sequence ID" value="NZ_NQJF01000019.1"/>
</dbReference>
<feature type="transmembrane region" description="Helical" evidence="1">
    <location>
        <begin position="33"/>
        <end position="50"/>
    </location>
</feature>
<keyword evidence="5" id="KW-1185">Reference proteome</keyword>
<dbReference type="GO" id="GO:0015813">
    <property type="term" value="P:L-glutamate transmembrane transport"/>
    <property type="evidence" value="ECO:0007669"/>
    <property type="project" value="InterPro"/>
</dbReference>
<evidence type="ECO:0000313" key="2">
    <source>
        <dbReference type="EMBL" id="OYD21136.1"/>
    </source>
</evidence>
<gene>
    <name evidence="2" type="ORF">B6S09_17120</name>
    <name evidence="3" type="ORF">LY04_03477</name>
</gene>
<organism evidence="2 4">
    <name type="scientific">Oceanimonas baumannii</name>
    <dbReference type="NCBI Taxonomy" id="129578"/>
    <lineage>
        <taxon>Bacteria</taxon>
        <taxon>Pseudomonadati</taxon>
        <taxon>Pseudomonadota</taxon>
        <taxon>Gammaproteobacteria</taxon>
        <taxon>Aeromonadales</taxon>
        <taxon>Aeromonadaceae</taxon>
        <taxon>Oceanimonas</taxon>
    </lineage>
</organism>
<feature type="transmembrane region" description="Helical" evidence="1">
    <location>
        <begin position="355"/>
        <end position="375"/>
    </location>
</feature>